<dbReference type="EMBL" id="NAJQ01001870">
    <property type="protein sequence ID" value="TKA51716.1"/>
    <property type="molecule type" value="Genomic_DNA"/>
</dbReference>
<dbReference type="InterPro" id="IPR017853">
    <property type="entry name" value="GH"/>
</dbReference>
<reference evidence="1 2" key="1">
    <citation type="submission" date="2017-03" db="EMBL/GenBank/DDBJ databases">
        <title>Genomes of endolithic fungi from Antarctica.</title>
        <authorList>
            <person name="Coleine C."/>
            <person name="Masonjones S."/>
            <person name="Stajich J.E."/>
        </authorList>
    </citation>
    <scope>NUCLEOTIDE SEQUENCE [LARGE SCALE GENOMIC DNA]</scope>
    <source>
        <strain evidence="1 2">CCFEE 5184</strain>
    </source>
</reference>
<protein>
    <submittedName>
        <fullName evidence="1">Uncharacterized protein</fullName>
    </submittedName>
</protein>
<evidence type="ECO:0000313" key="2">
    <source>
        <dbReference type="Proteomes" id="UP000309340"/>
    </source>
</evidence>
<dbReference type="Gene3D" id="3.20.20.80">
    <property type="entry name" value="Glycosidases"/>
    <property type="match status" value="1"/>
</dbReference>
<dbReference type="STRING" id="329884.A0A4U0VSR2"/>
<keyword evidence="2" id="KW-1185">Reference proteome</keyword>
<organism evidence="1 2">
    <name type="scientific">Friedmanniomyces simplex</name>
    <dbReference type="NCBI Taxonomy" id="329884"/>
    <lineage>
        <taxon>Eukaryota</taxon>
        <taxon>Fungi</taxon>
        <taxon>Dikarya</taxon>
        <taxon>Ascomycota</taxon>
        <taxon>Pezizomycotina</taxon>
        <taxon>Dothideomycetes</taxon>
        <taxon>Dothideomycetidae</taxon>
        <taxon>Mycosphaerellales</taxon>
        <taxon>Teratosphaeriaceae</taxon>
        <taxon>Friedmanniomyces</taxon>
    </lineage>
</organism>
<gene>
    <name evidence="1" type="ORF">B0A55_13319</name>
</gene>
<dbReference type="AlphaFoldDB" id="A0A4U0VSR2"/>
<accession>A0A4U0VSR2</accession>
<dbReference type="OrthoDB" id="1887033at2759"/>
<name>A0A4U0VSR2_9PEZI</name>
<sequence>MAQSRGYLRVHGTDVVDENGERIILKGAATGGHTNMENFITGYPGHEHEMRAAMLEVLGKE</sequence>
<comment type="caution">
    <text evidence="1">The sequence shown here is derived from an EMBL/GenBank/DDBJ whole genome shotgun (WGS) entry which is preliminary data.</text>
</comment>
<dbReference type="Proteomes" id="UP000309340">
    <property type="component" value="Unassembled WGS sequence"/>
</dbReference>
<dbReference type="SUPFAM" id="SSF51445">
    <property type="entry name" value="(Trans)glycosidases"/>
    <property type="match status" value="1"/>
</dbReference>
<evidence type="ECO:0000313" key="1">
    <source>
        <dbReference type="EMBL" id="TKA51716.1"/>
    </source>
</evidence>
<proteinExistence type="predicted"/>
<feature type="non-terminal residue" evidence="1">
    <location>
        <position position="61"/>
    </location>
</feature>